<reference evidence="1 3" key="2">
    <citation type="submission" date="2018-07" db="EMBL/GenBank/DDBJ databases">
        <title>Complete genome of the Arcobacter trophiarum type strain LMG 25534.</title>
        <authorList>
            <person name="Miller W.G."/>
            <person name="Yee E."/>
        </authorList>
    </citation>
    <scope>NUCLEOTIDE SEQUENCE [LARGE SCALE GENOMIC DNA]</scope>
    <source>
        <strain evidence="1 3">LMG 25534</strain>
    </source>
</reference>
<reference evidence="2 4" key="1">
    <citation type="submission" date="2017-10" db="EMBL/GenBank/DDBJ databases">
        <title>Genomics of the genus Arcobacter.</title>
        <authorList>
            <person name="Perez-Cataluna A."/>
            <person name="Figueras M.J."/>
        </authorList>
    </citation>
    <scope>NUCLEOTIDE SEQUENCE [LARGE SCALE GENOMIC DNA]</scope>
    <source>
        <strain evidence="2 4">LMG 25534</strain>
    </source>
</reference>
<evidence type="ECO:0000313" key="1">
    <source>
        <dbReference type="EMBL" id="AXK48873.1"/>
    </source>
</evidence>
<dbReference type="KEGG" id="atp:ATR_1009"/>
<gene>
    <name evidence="1" type="ORF">ATR_1009</name>
    <name evidence="2" type="ORF">CRU87_02175</name>
</gene>
<evidence type="ECO:0000313" key="3">
    <source>
        <dbReference type="Proteomes" id="UP000254504"/>
    </source>
</evidence>
<keyword evidence="4" id="KW-1185">Reference proteome</keyword>
<protein>
    <submittedName>
        <fullName evidence="1">Uncharacterized protein</fullName>
    </submittedName>
</protein>
<accession>A0AAD0VLZ8</accession>
<name>A0AAD0VLZ8_9BACT</name>
<evidence type="ECO:0000313" key="2">
    <source>
        <dbReference type="EMBL" id="RXJ92608.1"/>
    </source>
</evidence>
<organism evidence="1 3">
    <name type="scientific">Aliarcobacter trophiarum LMG 25534</name>
    <dbReference type="NCBI Taxonomy" id="1032241"/>
    <lineage>
        <taxon>Bacteria</taxon>
        <taxon>Pseudomonadati</taxon>
        <taxon>Campylobacterota</taxon>
        <taxon>Epsilonproteobacteria</taxon>
        <taxon>Campylobacterales</taxon>
        <taxon>Arcobacteraceae</taxon>
        <taxon>Aliarcobacter</taxon>
    </lineage>
</organism>
<sequence length="91" mass="10589">MLVLVDKNSILNLFGVDTFGDLESILDTMSPSLVEYHLSNFLNSEDLGYFNKKDIENSFYIGDYSLYLDYNKNIFLETNELKEDTQTLSLW</sequence>
<dbReference type="EMBL" id="CP031367">
    <property type="protein sequence ID" value="AXK48873.1"/>
    <property type="molecule type" value="Genomic_DNA"/>
</dbReference>
<dbReference type="EMBL" id="PDKD01000002">
    <property type="protein sequence ID" value="RXJ92608.1"/>
    <property type="molecule type" value="Genomic_DNA"/>
</dbReference>
<proteinExistence type="predicted"/>
<evidence type="ECO:0000313" key="4">
    <source>
        <dbReference type="Proteomes" id="UP000289132"/>
    </source>
</evidence>
<dbReference type="RefSeq" id="WP_115428381.1">
    <property type="nucleotide sequence ID" value="NZ_CP031367.1"/>
</dbReference>
<dbReference type="AlphaFoldDB" id="A0AAD0VLZ8"/>
<dbReference type="Proteomes" id="UP000289132">
    <property type="component" value="Unassembled WGS sequence"/>
</dbReference>
<dbReference type="Proteomes" id="UP000254504">
    <property type="component" value="Chromosome"/>
</dbReference>